<evidence type="ECO:0000313" key="2">
    <source>
        <dbReference type="Proteomes" id="UP000063991"/>
    </source>
</evidence>
<dbReference type="Pfam" id="PF11042">
    <property type="entry name" value="DUF2750"/>
    <property type="match status" value="1"/>
</dbReference>
<proteinExistence type="predicted"/>
<dbReference type="InterPro" id="IPR021284">
    <property type="entry name" value="DUF2750"/>
</dbReference>
<evidence type="ECO:0000313" key="1">
    <source>
        <dbReference type="EMBL" id="AMJ98816.1"/>
    </source>
</evidence>
<name>A0A126Q0H5_ALTMA</name>
<dbReference type="RefSeq" id="WP_061095289.1">
    <property type="nucleotide sequence ID" value="NZ_CP014323.1"/>
</dbReference>
<dbReference type="OrthoDB" id="2936081at2"/>
<organism evidence="1 2">
    <name type="scientific">Alteromonas macleodii</name>
    <name type="common">Pseudoalteromonas macleodii</name>
    <dbReference type="NCBI Taxonomy" id="28108"/>
    <lineage>
        <taxon>Bacteria</taxon>
        <taxon>Pseudomonadati</taxon>
        <taxon>Pseudomonadota</taxon>
        <taxon>Gammaproteobacteria</taxon>
        <taxon>Alteromonadales</taxon>
        <taxon>Alteromonadaceae</taxon>
        <taxon>Alteromonas/Salinimonas group</taxon>
        <taxon>Alteromonas</taxon>
    </lineage>
</organism>
<accession>A0A126Q0H5</accession>
<dbReference type="EMBL" id="CP014323">
    <property type="protein sequence ID" value="AMJ98816.1"/>
    <property type="molecule type" value="Genomic_DNA"/>
</dbReference>
<dbReference type="AlphaFoldDB" id="A0A126Q0H5"/>
<gene>
    <name evidence="1" type="ORF">AVL55_11950</name>
</gene>
<evidence type="ECO:0008006" key="3">
    <source>
        <dbReference type="Google" id="ProtNLM"/>
    </source>
</evidence>
<reference evidence="1 2" key="1">
    <citation type="submission" date="2015-12" db="EMBL/GenBank/DDBJ databases">
        <authorList>
            <person name="Shamseldin A."/>
            <person name="Moawad H."/>
            <person name="Abd El-Rahim W.M."/>
            <person name="Sadowsky M.J."/>
        </authorList>
    </citation>
    <scope>NUCLEOTIDE SEQUENCE [LARGE SCALE GENOMIC DNA]</scope>
    <source>
        <strain evidence="1 2">D7</strain>
    </source>
</reference>
<dbReference type="Proteomes" id="UP000063991">
    <property type="component" value="Chromosome"/>
</dbReference>
<sequence>MSQLHPLLEKNAFQRLEASLATIKAEEKLFILKDEHGCVMLTTDEEDGVPVWPDAELALLWATEDWAHCEAMKLSTEEFLTKWVPGMTQDELMVIVCPVPAEEGEVITPEEFADYL</sequence>
<protein>
    <recommendedName>
        <fullName evidence="3">DUF2750 domain-containing protein</fullName>
    </recommendedName>
</protein>